<dbReference type="Pfam" id="PF13751">
    <property type="entry name" value="DDE_Tnp_1_6"/>
    <property type="match status" value="1"/>
</dbReference>
<dbReference type="EMBL" id="CM001436">
    <property type="protein sequence ID" value="EHQ36697.1"/>
    <property type="molecule type" value="Genomic_DNA"/>
</dbReference>
<dbReference type="OrthoDB" id="135676at2157"/>
<evidence type="ECO:0000313" key="3">
    <source>
        <dbReference type="EMBL" id="EHQ36697.1"/>
    </source>
</evidence>
<evidence type="ECO:0000259" key="2">
    <source>
        <dbReference type="Pfam" id="PF13751"/>
    </source>
</evidence>
<evidence type="ECO:0000313" key="4">
    <source>
        <dbReference type="Proteomes" id="UP000005741"/>
    </source>
</evidence>
<dbReference type="HOGENOM" id="CLU_021293_12_2_2"/>
<dbReference type="PATRIC" id="fig|937775.9.peg.2993"/>
<evidence type="ECO:0000259" key="1">
    <source>
        <dbReference type="Pfam" id="PF05598"/>
    </source>
</evidence>
<protein>
    <submittedName>
        <fullName evidence="3">Transposase, IS4 family</fullName>
    </submittedName>
</protein>
<dbReference type="PANTHER" id="PTHR33408">
    <property type="entry name" value="TRANSPOSASE"/>
    <property type="match status" value="1"/>
</dbReference>
<dbReference type="PANTHER" id="PTHR33408:SF2">
    <property type="entry name" value="TRANSPOSASE DDE DOMAIN-CONTAINING PROTEIN"/>
    <property type="match status" value="1"/>
</dbReference>
<dbReference type="InterPro" id="IPR025668">
    <property type="entry name" value="Tnp_DDE_dom"/>
</dbReference>
<keyword evidence="4" id="KW-1185">Reference proteome</keyword>
<dbReference type="Proteomes" id="UP000005741">
    <property type="component" value="Chromosome"/>
</dbReference>
<dbReference type="InterPro" id="IPR047629">
    <property type="entry name" value="IS1182_transpos"/>
</dbReference>
<dbReference type="STRING" id="937775.Metlim_2659"/>
<dbReference type="NCBIfam" id="NF033551">
    <property type="entry name" value="transpos_IS1182"/>
    <property type="match status" value="1"/>
</dbReference>
<feature type="domain" description="Transposase InsH N-terminal" evidence="1">
    <location>
        <begin position="53"/>
        <end position="140"/>
    </location>
</feature>
<gene>
    <name evidence="3" type="ORF">Metlim_2659</name>
</gene>
<dbReference type="AlphaFoldDB" id="H1Z4E9"/>
<dbReference type="InParanoid" id="H1Z4E9"/>
<dbReference type="InterPro" id="IPR008490">
    <property type="entry name" value="Transposase_InsH_N"/>
</dbReference>
<dbReference type="RefSeq" id="WP_004079203.1">
    <property type="nucleotide sequence ID" value="NZ_CM001436.1"/>
</dbReference>
<reference evidence="3 4" key="1">
    <citation type="submission" date="2011-10" db="EMBL/GenBank/DDBJ databases">
        <title>The Improved High-Quality Draft genome of Methanoplanus limicola DSM 2279.</title>
        <authorList>
            <consortium name="US DOE Joint Genome Institute (JGI-PGF)"/>
            <person name="Lucas S."/>
            <person name="Copeland A."/>
            <person name="Lapidus A."/>
            <person name="Glavina del Rio T."/>
            <person name="Dalin E."/>
            <person name="Tice H."/>
            <person name="Bruce D."/>
            <person name="Goodwin L."/>
            <person name="Pitluck S."/>
            <person name="Peters L."/>
            <person name="Mikhailova N."/>
            <person name="Lu M."/>
            <person name="Kyrpides N."/>
            <person name="Mavromatis K."/>
            <person name="Ivanova N."/>
            <person name="Markowitz V."/>
            <person name="Cheng J.-F."/>
            <person name="Hugenholtz P."/>
            <person name="Woyke T."/>
            <person name="Wu D."/>
            <person name="Wirth R."/>
            <person name="Brambilla E.-M."/>
            <person name="Klenk H.-P."/>
            <person name="Eisen J.A."/>
        </authorList>
    </citation>
    <scope>NUCLEOTIDE SEQUENCE [LARGE SCALE GENOMIC DNA]</scope>
    <source>
        <strain evidence="3 4">DSM 2279</strain>
    </source>
</reference>
<organism evidence="3 4">
    <name type="scientific">Methanoplanus limicola DSM 2279</name>
    <dbReference type="NCBI Taxonomy" id="937775"/>
    <lineage>
        <taxon>Archaea</taxon>
        <taxon>Methanobacteriati</taxon>
        <taxon>Methanobacteriota</taxon>
        <taxon>Stenosarchaea group</taxon>
        <taxon>Methanomicrobia</taxon>
        <taxon>Methanomicrobiales</taxon>
        <taxon>Methanomicrobiaceae</taxon>
        <taxon>Methanoplanus</taxon>
    </lineage>
</organism>
<feature type="domain" description="Transposase DDE" evidence="2">
    <location>
        <begin position="361"/>
        <end position="478"/>
    </location>
</feature>
<sequence>MVDSSVKSKRDYWFGNPDELSPDTIKKSPPDIYFKEDSVDFTQSKLSFMHIFDYLPDDHECFEYTKIFKKLDYTPLMSDYSPLGQRAYHPGRITEILIYAYCDGVYSSRQIERKCHTDLGYMYISRMNCPNFRVLSDFRKDNNDYFQTLFKESVAIAEENGLMDFKNVSQDGSKFKADTSKHKAMSYGRMKDKIAELEKFIENIMTEIEKIESKEALEIREENINPGEQIPDKSQISFADTDARIMGKKGDFDYRYNGQISVDSKNQIIIAQHLTQNANDKQEVMPALTQILDDYGKMPDSMSFDNGYFSGHNLEALKKFGVNAFVAVGREEKQDVDNKEGEGKLFGKSVFTYVEAEDVFICPNEKIMKLKSKSKDGKRIYSGIKEECLNCKYRISCCKSKRGQPRTVSTDDYEPLRNEMRDKMQQLSSKEIYARRKTIVEPVFGQIKNKGFRDIHLRGFEKAKGEFALICSCHNLKKSVRYLRSINFVSSFSNNLALCSFLAEQSVSAIKISINRALGKVRRCRIFCTEILDHISVSKFVCCVKFAEKNSCFRTAS</sequence>
<name>H1Z4E9_9EURY</name>
<accession>H1Z4E9</accession>
<proteinExistence type="predicted"/>
<dbReference type="Pfam" id="PF05598">
    <property type="entry name" value="DUF772"/>
    <property type="match status" value="1"/>
</dbReference>